<proteinExistence type="predicted"/>
<evidence type="ECO:0000313" key="3">
    <source>
        <dbReference type="Proteomes" id="UP000624244"/>
    </source>
</evidence>
<evidence type="ECO:0000313" key="2">
    <source>
        <dbReference type="EMBL" id="KAF5849520.1"/>
    </source>
</evidence>
<accession>A0A8H5ZHY0</accession>
<feature type="region of interest" description="Disordered" evidence="1">
    <location>
        <begin position="97"/>
        <end position="122"/>
    </location>
</feature>
<dbReference type="Proteomes" id="UP000624244">
    <property type="component" value="Unassembled WGS sequence"/>
</dbReference>
<dbReference type="AlphaFoldDB" id="A0A8H5ZHY0"/>
<organism evidence="2 3">
    <name type="scientific">Cochliobolus sativus</name>
    <name type="common">Common root rot and spot blotch fungus</name>
    <name type="synonym">Bipolaris sorokiniana</name>
    <dbReference type="NCBI Taxonomy" id="45130"/>
    <lineage>
        <taxon>Eukaryota</taxon>
        <taxon>Fungi</taxon>
        <taxon>Dikarya</taxon>
        <taxon>Ascomycota</taxon>
        <taxon>Pezizomycotina</taxon>
        <taxon>Dothideomycetes</taxon>
        <taxon>Pleosporomycetidae</taxon>
        <taxon>Pleosporales</taxon>
        <taxon>Pleosporineae</taxon>
        <taxon>Pleosporaceae</taxon>
        <taxon>Bipolaris</taxon>
    </lineage>
</organism>
<dbReference type="EMBL" id="WNKQ01000009">
    <property type="protein sequence ID" value="KAF5849520.1"/>
    <property type="molecule type" value="Genomic_DNA"/>
</dbReference>
<name>A0A8H5ZHY0_COCSA</name>
<gene>
    <name evidence="2" type="ORF">GGP41_006377</name>
</gene>
<protein>
    <submittedName>
        <fullName evidence="2">Uncharacterized protein</fullName>
    </submittedName>
</protein>
<comment type="caution">
    <text evidence="2">The sequence shown here is derived from an EMBL/GenBank/DDBJ whole genome shotgun (WGS) entry which is preliminary data.</text>
</comment>
<evidence type="ECO:0000256" key="1">
    <source>
        <dbReference type="SAM" id="MobiDB-lite"/>
    </source>
</evidence>
<sequence length="122" mass="13161">MLGRSVTAWFIIRCHDKGSVFVADVVGTQRRAERTSRQAGWFGVGLTGVGIWAWEWEDACSGSVCDDPWKTVSRDVVATSTDGAAALPWAAHQNRARVGKHVSQSGNASDRCMNLGPRTEGA</sequence>
<reference evidence="2" key="1">
    <citation type="submission" date="2019-11" db="EMBL/GenBank/DDBJ databases">
        <title>Bipolaris sorokiniana Genome sequencing.</title>
        <authorList>
            <person name="Wang H."/>
        </authorList>
    </citation>
    <scope>NUCLEOTIDE SEQUENCE</scope>
</reference>